<dbReference type="Pfam" id="PF04480">
    <property type="entry name" value="DUF559"/>
    <property type="match status" value="1"/>
</dbReference>
<protein>
    <recommendedName>
        <fullName evidence="1">DUF559 domain-containing protein</fullName>
    </recommendedName>
</protein>
<evidence type="ECO:0000313" key="2">
    <source>
        <dbReference type="EMBL" id="PIQ75140.1"/>
    </source>
</evidence>
<dbReference type="InterPro" id="IPR011335">
    <property type="entry name" value="Restrct_endonuc-II-like"/>
</dbReference>
<evidence type="ECO:0000259" key="1">
    <source>
        <dbReference type="Pfam" id="PF04480"/>
    </source>
</evidence>
<dbReference type="AlphaFoldDB" id="A0A2H0KSK5"/>
<dbReference type="Gene3D" id="3.40.960.10">
    <property type="entry name" value="VSR Endonuclease"/>
    <property type="match status" value="1"/>
</dbReference>
<dbReference type="PANTHER" id="PTHR38590">
    <property type="entry name" value="BLL0828 PROTEIN"/>
    <property type="match status" value="1"/>
</dbReference>
<gene>
    <name evidence="2" type="ORF">COV84_02845</name>
</gene>
<dbReference type="SUPFAM" id="SSF52980">
    <property type="entry name" value="Restriction endonuclease-like"/>
    <property type="match status" value="1"/>
</dbReference>
<dbReference type="InterPro" id="IPR047216">
    <property type="entry name" value="Endonuclease_DUF559_bact"/>
</dbReference>
<dbReference type="Proteomes" id="UP000229317">
    <property type="component" value="Unassembled WGS sequence"/>
</dbReference>
<accession>A0A2H0KSK5</accession>
<organism evidence="2 3">
    <name type="scientific">Candidatus Portnoybacteria bacterium CG11_big_fil_rev_8_21_14_0_20_40_15</name>
    <dbReference type="NCBI Taxonomy" id="1974817"/>
    <lineage>
        <taxon>Bacteria</taxon>
        <taxon>Candidatus Portnoyibacteriota</taxon>
    </lineage>
</organism>
<evidence type="ECO:0000313" key="3">
    <source>
        <dbReference type="Proteomes" id="UP000229317"/>
    </source>
</evidence>
<reference evidence="2 3" key="1">
    <citation type="submission" date="2017-09" db="EMBL/GenBank/DDBJ databases">
        <title>Depth-based differentiation of microbial function through sediment-hosted aquifers and enrichment of novel symbionts in the deep terrestrial subsurface.</title>
        <authorList>
            <person name="Probst A.J."/>
            <person name="Ladd B."/>
            <person name="Jarett J.K."/>
            <person name="Geller-Mcgrath D.E."/>
            <person name="Sieber C.M."/>
            <person name="Emerson J.B."/>
            <person name="Anantharaman K."/>
            <person name="Thomas B.C."/>
            <person name="Malmstrom R."/>
            <person name="Stieglmeier M."/>
            <person name="Klingl A."/>
            <person name="Woyke T."/>
            <person name="Ryan C.M."/>
            <person name="Banfield J.F."/>
        </authorList>
    </citation>
    <scope>NUCLEOTIDE SEQUENCE [LARGE SCALE GENOMIC DNA]</scope>
    <source>
        <strain evidence="2">CG11_big_fil_rev_8_21_14_0_20_40_15</strain>
    </source>
</reference>
<name>A0A2H0KSK5_9BACT</name>
<dbReference type="InterPro" id="IPR007569">
    <property type="entry name" value="DUF559"/>
</dbReference>
<dbReference type="EMBL" id="PCVO01000044">
    <property type="protein sequence ID" value="PIQ75140.1"/>
    <property type="molecule type" value="Genomic_DNA"/>
</dbReference>
<comment type="caution">
    <text evidence="2">The sequence shown here is derived from an EMBL/GenBank/DDBJ whole genome shotgun (WGS) entry which is preliminary data.</text>
</comment>
<feature type="domain" description="DUF559" evidence="1">
    <location>
        <begin position="7"/>
        <end position="115"/>
    </location>
</feature>
<proteinExistence type="predicted"/>
<dbReference type="CDD" id="cd01038">
    <property type="entry name" value="Endonuclease_DUF559"/>
    <property type="match status" value="1"/>
</dbReference>
<sequence length="126" mass="14790">MLKYGEKLKKPSQQLRSRMTDAEKVIWFKTRRKQIKNLQFYRQKPIGSYIVDFFCPKAKLVIEIDGGQHYEAKGERQDKIRDEYLKKLGLKILRFQNTDVLKDIDGVVKVICDAIEKGFPPLEKGD</sequence>
<dbReference type="PANTHER" id="PTHR38590:SF1">
    <property type="entry name" value="BLL0828 PROTEIN"/>
    <property type="match status" value="1"/>
</dbReference>